<evidence type="ECO:0000256" key="5">
    <source>
        <dbReference type="ARBA" id="ARBA00023136"/>
    </source>
</evidence>
<keyword evidence="4 6" id="KW-1133">Transmembrane helix</keyword>
<dbReference type="STRING" id="415015.SAMN05660462_01291"/>
<evidence type="ECO:0000313" key="8">
    <source>
        <dbReference type="Proteomes" id="UP000198625"/>
    </source>
</evidence>
<dbReference type="Pfam" id="PF04277">
    <property type="entry name" value="OAD_gamma"/>
    <property type="match status" value="1"/>
</dbReference>
<reference evidence="7 8" key="1">
    <citation type="submission" date="2016-10" db="EMBL/GenBank/DDBJ databases">
        <authorList>
            <person name="de Groot N.N."/>
        </authorList>
    </citation>
    <scope>NUCLEOTIDE SEQUENCE [LARGE SCALE GENOMIC DNA]</scope>
    <source>
        <strain evidence="7 8">DSM 21650</strain>
    </source>
</reference>
<keyword evidence="8" id="KW-1185">Reference proteome</keyword>
<sequence length="39" mass="4458">MENIGVGLEMMLYGIGTTFSILIIFYFSIKLLSKLFPEK</sequence>
<dbReference type="NCBIfam" id="NF040909">
    <property type="entry name" value="OadG_rel_small"/>
    <property type="match status" value="1"/>
</dbReference>
<gene>
    <name evidence="7" type="ORF">SAMN05660462_01291</name>
</gene>
<protein>
    <submittedName>
        <fullName evidence="7">Oxaloacetate decarboxylase, gamma chain</fullName>
    </submittedName>
</protein>
<dbReference type="GO" id="GO:0005886">
    <property type="term" value="C:plasma membrane"/>
    <property type="evidence" value="ECO:0007669"/>
    <property type="project" value="UniProtKB-SubCell"/>
</dbReference>
<evidence type="ECO:0000256" key="1">
    <source>
        <dbReference type="ARBA" id="ARBA00004236"/>
    </source>
</evidence>
<dbReference type="GO" id="GO:0015081">
    <property type="term" value="F:sodium ion transmembrane transporter activity"/>
    <property type="evidence" value="ECO:0007669"/>
    <property type="project" value="InterPro"/>
</dbReference>
<dbReference type="InterPro" id="IPR005899">
    <property type="entry name" value="Na_pump_deCOase"/>
</dbReference>
<evidence type="ECO:0000256" key="6">
    <source>
        <dbReference type="SAM" id="Phobius"/>
    </source>
</evidence>
<keyword evidence="2" id="KW-1003">Cell membrane</keyword>
<keyword evidence="3 6" id="KW-0812">Transmembrane</keyword>
<dbReference type="EMBL" id="FNQE01000012">
    <property type="protein sequence ID" value="SDY93933.1"/>
    <property type="molecule type" value="Genomic_DNA"/>
</dbReference>
<dbReference type="AlphaFoldDB" id="A0A1H3NYZ4"/>
<evidence type="ECO:0000313" key="7">
    <source>
        <dbReference type="EMBL" id="SDY93933.1"/>
    </source>
</evidence>
<proteinExistence type="predicted"/>
<evidence type="ECO:0000256" key="4">
    <source>
        <dbReference type="ARBA" id="ARBA00022989"/>
    </source>
</evidence>
<dbReference type="GO" id="GO:0036376">
    <property type="term" value="P:sodium ion export across plasma membrane"/>
    <property type="evidence" value="ECO:0007669"/>
    <property type="project" value="InterPro"/>
</dbReference>
<organism evidence="7 8">
    <name type="scientific">Proteiniborus ethanoligenes</name>
    <dbReference type="NCBI Taxonomy" id="415015"/>
    <lineage>
        <taxon>Bacteria</taxon>
        <taxon>Bacillati</taxon>
        <taxon>Bacillota</taxon>
        <taxon>Clostridia</taxon>
        <taxon>Eubacteriales</taxon>
        <taxon>Proteiniborus</taxon>
    </lineage>
</organism>
<dbReference type="RefSeq" id="WP_091728809.1">
    <property type="nucleotide sequence ID" value="NZ_FNQE01000012.1"/>
</dbReference>
<name>A0A1H3NYZ4_9FIRM</name>
<dbReference type="Proteomes" id="UP000198625">
    <property type="component" value="Unassembled WGS sequence"/>
</dbReference>
<comment type="subcellular location">
    <subcellularLocation>
        <location evidence="1">Cell membrane</location>
    </subcellularLocation>
</comment>
<evidence type="ECO:0000256" key="2">
    <source>
        <dbReference type="ARBA" id="ARBA00022475"/>
    </source>
</evidence>
<keyword evidence="5 6" id="KW-0472">Membrane</keyword>
<evidence type="ECO:0000256" key="3">
    <source>
        <dbReference type="ARBA" id="ARBA00022692"/>
    </source>
</evidence>
<accession>A0A1H3NYZ4</accession>
<dbReference type="OrthoDB" id="2088081at2"/>
<feature type="transmembrane region" description="Helical" evidence="6">
    <location>
        <begin position="12"/>
        <end position="32"/>
    </location>
</feature>